<dbReference type="GO" id="GO:0005737">
    <property type="term" value="C:cytoplasm"/>
    <property type="evidence" value="ECO:0007669"/>
    <property type="project" value="InterPro"/>
</dbReference>
<name>A0AAD4JR99_PERFH</name>
<dbReference type="NCBIfam" id="NF041874">
    <property type="entry name" value="EPS_EpsC"/>
    <property type="match status" value="1"/>
</dbReference>
<accession>A0AAD4JR99</accession>
<dbReference type="Gene3D" id="2.160.10.10">
    <property type="entry name" value="Hexapeptide repeat proteins"/>
    <property type="match status" value="1"/>
</dbReference>
<dbReference type="InterPro" id="IPR042122">
    <property type="entry name" value="Ser_AcTrfase_N_sf"/>
</dbReference>
<dbReference type="InterPro" id="IPR011004">
    <property type="entry name" value="Trimer_LpxA-like_sf"/>
</dbReference>
<feature type="domain" description="Serine acetyltransferase N-terminal" evidence="7">
    <location>
        <begin position="40"/>
        <end position="144"/>
    </location>
</feature>
<evidence type="ECO:0000256" key="3">
    <source>
        <dbReference type="ARBA" id="ARBA00013266"/>
    </source>
</evidence>
<comment type="caution">
    <text evidence="8">The sequence shown here is derived from an EMBL/GenBank/DDBJ whole genome shotgun (WGS) entry which is preliminary data.</text>
</comment>
<organism evidence="8 9">
    <name type="scientific">Perilla frutescens var. hirtella</name>
    <name type="common">Perilla citriodora</name>
    <name type="synonym">Perilla setoyensis</name>
    <dbReference type="NCBI Taxonomy" id="608512"/>
    <lineage>
        <taxon>Eukaryota</taxon>
        <taxon>Viridiplantae</taxon>
        <taxon>Streptophyta</taxon>
        <taxon>Embryophyta</taxon>
        <taxon>Tracheophyta</taxon>
        <taxon>Spermatophyta</taxon>
        <taxon>Magnoliopsida</taxon>
        <taxon>eudicotyledons</taxon>
        <taxon>Gunneridae</taxon>
        <taxon>Pentapetalae</taxon>
        <taxon>asterids</taxon>
        <taxon>lamiids</taxon>
        <taxon>Lamiales</taxon>
        <taxon>Lamiaceae</taxon>
        <taxon>Nepetoideae</taxon>
        <taxon>Elsholtzieae</taxon>
        <taxon>Perilla</taxon>
    </lineage>
</organism>
<dbReference type="GO" id="GO:0006535">
    <property type="term" value="P:cysteine biosynthetic process from serine"/>
    <property type="evidence" value="ECO:0007669"/>
    <property type="project" value="InterPro"/>
</dbReference>
<dbReference type="EC" id="2.3.1.30" evidence="3"/>
<dbReference type="InterPro" id="IPR010493">
    <property type="entry name" value="Ser_AcTrfase_N"/>
</dbReference>
<dbReference type="InterPro" id="IPR001451">
    <property type="entry name" value="Hexapep"/>
</dbReference>
<dbReference type="Proteomes" id="UP001190926">
    <property type="component" value="Unassembled WGS sequence"/>
</dbReference>
<reference evidence="8 9" key="1">
    <citation type="journal article" date="2021" name="Nat. Commun.">
        <title>Incipient diploidization of the medicinal plant Perilla within 10,000 years.</title>
        <authorList>
            <person name="Zhang Y."/>
            <person name="Shen Q."/>
            <person name="Leng L."/>
            <person name="Zhang D."/>
            <person name="Chen S."/>
            <person name="Shi Y."/>
            <person name="Ning Z."/>
            <person name="Chen S."/>
        </authorList>
    </citation>
    <scope>NUCLEOTIDE SEQUENCE [LARGE SCALE GENOMIC DNA]</scope>
    <source>
        <strain evidence="9">cv. PC099</strain>
    </source>
</reference>
<evidence type="ECO:0000256" key="4">
    <source>
        <dbReference type="ARBA" id="ARBA00022605"/>
    </source>
</evidence>
<keyword evidence="5" id="KW-0808">Transferase</keyword>
<dbReference type="FunFam" id="2.160.10.10:FF:000002">
    <property type="entry name" value="Serine acetyltransferase"/>
    <property type="match status" value="1"/>
</dbReference>
<dbReference type="Pfam" id="PF06426">
    <property type="entry name" value="SATase_N"/>
    <property type="match status" value="1"/>
</dbReference>
<keyword evidence="9" id="KW-1185">Reference proteome</keyword>
<dbReference type="InterPro" id="IPR045304">
    <property type="entry name" value="LbH_SAT"/>
</dbReference>
<keyword evidence="4" id="KW-0028">Amino-acid biosynthesis</keyword>
<dbReference type="SMART" id="SM00971">
    <property type="entry name" value="SATase_N"/>
    <property type="match status" value="1"/>
</dbReference>
<dbReference type="AlphaFoldDB" id="A0AAD4JR99"/>
<keyword evidence="6" id="KW-0012">Acyltransferase</keyword>
<dbReference type="Pfam" id="PF00132">
    <property type="entry name" value="Hexapep"/>
    <property type="match status" value="1"/>
</dbReference>
<comment type="pathway">
    <text evidence="1">Amino-acid biosynthesis; L-cysteine biosynthesis; L-cysteine from L-serine: step 1/2.</text>
</comment>
<evidence type="ECO:0000256" key="2">
    <source>
        <dbReference type="ARBA" id="ARBA00007274"/>
    </source>
</evidence>
<evidence type="ECO:0000313" key="8">
    <source>
        <dbReference type="EMBL" id="KAH6837720.1"/>
    </source>
</evidence>
<proteinExistence type="inferred from homology"/>
<comment type="similarity">
    <text evidence="2">Belongs to the transferase hexapeptide repeat family.</text>
</comment>
<dbReference type="InterPro" id="IPR018357">
    <property type="entry name" value="Hexapep_transf_CS"/>
</dbReference>
<dbReference type="SUPFAM" id="SSF51161">
    <property type="entry name" value="Trimeric LpxA-like enzymes"/>
    <property type="match status" value="1"/>
</dbReference>
<evidence type="ECO:0000256" key="6">
    <source>
        <dbReference type="ARBA" id="ARBA00023315"/>
    </source>
</evidence>
<sequence length="278" mass="29676">MAAACTHINISYRNLVRSCCRSKNTKINPSKVCPQQYDQIWSQIRQEAESDMKQDPLLSNLYHCAILSHTSLESALSNYLALKLCTPHVSPDSLAAAFLKALSEHGQIGRAVRDDLTAVRDRDPACISYVHCFLNFKGFLACQAHRLAHHFWINGRTALALLIQSRVSEVFAVDIHPRAEIGSGVVIDHATGVVIGETAVVGNNVTILHSVTLGGTGKAAGDRHPKIRDGVMIGAGAKILGNIEVGPNARIGAGALVLKEVPAGATAVGNPARLVGSR</sequence>
<evidence type="ECO:0000259" key="7">
    <source>
        <dbReference type="SMART" id="SM00971"/>
    </source>
</evidence>
<dbReference type="Gene3D" id="1.10.3130.10">
    <property type="entry name" value="serine acetyltransferase, domain 1"/>
    <property type="match status" value="1"/>
</dbReference>
<dbReference type="GO" id="GO:0009001">
    <property type="term" value="F:serine O-acetyltransferase activity"/>
    <property type="evidence" value="ECO:0007669"/>
    <property type="project" value="UniProtKB-EC"/>
</dbReference>
<dbReference type="InterPro" id="IPR005881">
    <property type="entry name" value="Ser_O-AcTrfase"/>
</dbReference>
<gene>
    <name evidence="8" type="ORF">C2S53_014711</name>
</gene>
<evidence type="ECO:0000256" key="5">
    <source>
        <dbReference type="ARBA" id="ARBA00022679"/>
    </source>
</evidence>
<protein>
    <recommendedName>
        <fullName evidence="3">serine O-acetyltransferase</fullName>
        <ecNumber evidence="3">2.3.1.30</ecNumber>
    </recommendedName>
</protein>
<dbReference type="InterPro" id="IPR053376">
    <property type="entry name" value="Serine_acetyltransferase"/>
</dbReference>
<dbReference type="CDD" id="cd03354">
    <property type="entry name" value="LbH_SAT"/>
    <property type="match status" value="1"/>
</dbReference>
<evidence type="ECO:0000313" key="9">
    <source>
        <dbReference type="Proteomes" id="UP001190926"/>
    </source>
</evidence>
<dbReference type="PROSITE" id="PS00101">
    <property type="entry name" value="HEXAPEP_TRANSFERASES"/>
    <property type="match status" value="1"/>
</dbReference>
<evidence type="ECO:0000256" key="1">
    <source>
        <dbReference type="ARBA" id="ARBA00004876"/>
    </source>
</evidence>
<dbReference type="PANTHER" id="PTHR42811">
    <property type="entry name" value="SERINE ACETYLTRANSFERASE"/>
    <property type="match status" value="1"/>
</dbReference>
<dbReference type="EMBL" id="SDAM02000013">
    <property type="protein sequence ID" value="KAH6837720.1"/>
    <property type="molecule type" value="Genomic_DNA"/>
</dbReference>
<dbReference type="NCBIfam" id="TIGR01172">
    <property type="entry name" value="cysE"/>
    <property type="match status" value="1"/>
</dbReference>